<dbReference type="Proteomes" id="UP000295741">
    <property type="component" value="Unassembled WGS sequence"/>
</dbReference>
<dbReference type="AlphaFoldDB" id="A0A4R6IWE2"/>
<evidence type="ECO:0000313" key="2">
    <source>
        <dbReference type="Proteomes" id="UP000295741"/>
    </source>
</evidence>
<accession>A0A4R6IWE2</accession>
<dbReference type="RefSeq" id="WP_133474875.1">
    <property type="nucleotide sequence ID" value="NZ_SNWP01000011.1"/>
</dbReference>
<proteinExistence type="predicted"/>
<sequence length="103" mass="12467">MEKEFLYTNHTFCSLNKEESDNPQQILAELFDFAHLPELKQMLWDWLKTTVTGSYNKILSNRERTTILLLYEYLDKLLEANYLLHTELKKQEENKKEEQVHIF</sequence>
<gene>
    <name evidence="1" type="ORF">BC659_2320</name>
</gene>
<reference evidence="1 2" key="1">
    <citation type="submission" date="2019-03" db="EMBL/GenBank/DDBJ databases">
        <title>Genomic Encyclopedia of Archaeal and Bacterial Type Strains, Phase II (KMG-II): from individual species to whole genera.</title>
        <authorList>
            <person name="Goeker M."/>
        </authorList>
    </citation>
    <scope>NUCLEOTIDE SEQUENCE [LARGE SCALE GENOMIC DNA]</scope>
    <source>
        <strain evidence="1 2">DSM 28323</strain>
    </source>
</reference>
<keyword evidence="2" id="KW-1185">Reference proteome</keyword>
<organism evidence="1 2">
    <name type="scientific">Sediminibacterium goheungense</name>
    <dbReference type="NCBI Taxonomy" id="1086393"/>
    <lineage>
        <taxon>Bacteria</taxon>
        <taxon>Pseudomonadati</taxon>
        <taxon>Bacteroidota</taxon>
        <taxon>Chitinophagia</taxon>
        <taxon>Chitinophagales</taxon>
        <taxon>Chitinophagaceae</taxon>
        <taxon>Sediminibacterium</taxon>
    </lineage>
</organism>
<evidence type="ECO:0000313" key="1">
    <source>
        <dbReference type="EMBL" id="TDO27004.1"/>
    </source>
</evidence>
<comment type="caution">
    <text evidence="1">The sequence shown here is derived from an EMBL/GenBank/DDBJ whole genome shotgun (WGS) entry which is preliminary data.</text>
</comment>
<dbReference type="EMBL" id="SNWP01000011">
    <property type="protein sequence ID" value="TDO27004.1"/>
    <property type="molecule type" value="Genomic_DNA"/>
</dbReference>
<protein>
    <submittedName>
        <fullName evidence="1">Uncharacterized protein</fullName>
    </submittedName>
</protein>
<name>A0A4R6IWE2_9BACT</name>
<dbReference type="OrthoDB" id="672926at2"/>